<dbReference type="GeneID" id="37875677"/>
<dbReference type="SUPFAM" id="SSF53756">
    <property type="entry name" value="UDP-Glycosyltransferase/glycogen phosphorylase"/>
    <property type="match status" value="1"/>
</dbReference>
<dbReference type="GO" id="GO:0016757">
    <property type="term" value="F:glycosyltransferase activity"/>
    <property type="evidence" value="ECO:0007669"/>
    <property type="project" value="TreeGrafter"/>
</dbReference>
<protein>
    <submittedName>
        <fullName evidence="2">Glycosyl transferase</fullName>
    </submittedName>
</protein>
<dbReference type="Proteomes" id="UP000263689">
    <property type="component" value="Chromosome"/>
</dbReference>
<gene>
    <name evidence="2" type="ORF">MMOS7_11920</name>
</gene>
<name>A0A2Z5PKE0_METMI</name>
<proteinExistence type="predicted"/>
<keyword evidence="1 2" id="KW-0808">Transferase</keyword>
<accession>A0A2Z5PKE0</accession>
<dbReference type="CDD" id="cd03801">
    <property type="entry name" value="GT4_PimA-like"/>
    <property type="match status" value="1"/>
</dbReference>
<dbReference type="PANTHER" id="PTHR46401:SF2">
    <property type="entry name" value="GLYCOSYLTRANSFERASE WBBK-RELATED"/>
    <property type="match status" value="1"/>
</dbReference>
<dbReference type="PANTHER" id="PTHR46401">
    <property type="entry name" value="GLYCOSYLTRANSFERASE WBBK-RELATED"/>
    <property type="match status" value="1"/>
</dbReference>
<dbReference type="EMBL" id="AP011528">
    <property type="protein sequence ID" value="BAP63278.1"/>
    <property type="molecule type" value="Genomic_DNA"/>
</dbReference>
<dbReference type="GeneID" id="25394944"/>
<evidence type="ECO:0000313" key="3">
    <source>
        <dbReference type="Proteomes" id="UP000263689"/>
    </source>
</evidence>
<sequence>MKINFVSRYFNTNNAGIGRISEDIYNYFKNKGYNVTKTECSFKNQHKLYYLYYILQTAVKKDNSDVYFALSPLESFFLPPEKSIVVIHDLIPLKSNSFFEKKIFWYAISKTAKFKKIICISTEVREEYLKTTKCDPKKVILIENWVNPKYTYCEPNNHEKIIIGTISAHFPRKRIDWLINNFIKIEDGDLELHIGGDGPQTNYLKKISEEDQRIKFLGKIPEEKMVTFYKNIDIFVFPSKIEGFGLPIVEAASCGRPVLTLEDAKIPKNVKEKTLQINEDNFKKNINKLKNYELRKKLGLKWNKDVECFNYDKTLMKYEKIIKETLN</sequence>
<dbReference type="AlphaFoldDB" id="A0A2Z5PKE0"/>
<organism evidence="2 3">
    <name type="scientific">Methanococcus maripaludis OS7</name>
    <dbReference type="NCBI Taxonomy" id="637915"/>
    <lineage>
        <taxon>Archaea</taxon>
        <taxon>Methanobacteriati</taxon>
        <taxon>Methanobacteriota</taxon>
        <taxon>Methanomada group</taxon>
        <taxon>Methanococci</taxon>
        <taxon>Methanococcales</taxon>
        <taxon>Methanococcaceae</taxon>
        <taxon>Methanococcus</taxon>
    </lineage>
</organism>
<evidence type="ECO:0000313" key="2">
    <source>
        <dbReference type="EMBL" id="BAP63278.1"/>
    </source>
</evidence>
<dbReference type="Pfam" id="PF13692">
    <property type="entry name" value="Glyco_trans_1_4"/>
    <property type="match status" value="1"/>
</dbReference>
<dbReference type="Gene3D" id="3.40.50.2000">
    <property type="entry name" value="Glycogen Phosphorylase B"/>
    <property type="match status" value="2"/>
</dbReference>
<reference evidence="2 3" key="1">
    <citation type="submission" date="2009-06" db="EMBL/GenBank/DDBJ databases">
        <title>Molecular Evidence for Microbiologically Influenced Corrosion from genome of Methanogen.</title>
        <authorList>
            <person name="Ito N."/>
            <person name="Tsurumaru H."/>
            <person name="Shimizu A."/>
            <person name="Harada T."/>
            <person name="Hosoyama A."/>
            <person name="Horikawa H."/>
            <person name="Wakai S."/>
            <person name="Sasaki K."/>
            <person name="Nishijima K."/>
            <person name="Ataku H."/>
            <person name="Yamazaki J."/>
            <person name="Mise M."/>
            <person name="Yamazaki S."/>
            <person name="Tanikawa S."/>
            <person name="Harayama S."/>
            <person name="Fujita N."/>
        </authorList>
    </citation>
    <scope>NUCLEOTIDE SEQUENCE [LARGE SCALE GENOMIC DNA]</scope>
    <source>
        <strain evidence="3">OS7 ( NBRC 103642)</strain>
    </source>
</reference>
<dbReference type="RefSeq" id="WP_013999516.1">
    <property type="nucleotide sequence ID" value="NZ_AP011528.1"/>
</dbReference>
<dbReference type="KEGG" id="mmao:MMOS7_11920"/>
<evidence type="ECO:0000256" key="1">
    <source>
        <dbReference type="ARBA" id="ARBA00022679"/>
    </source>
</evidence>